<name>A0A858A2D6_9POXV</name>
<dbReference type="EMBL" id="MN931743">
    <property type="protein sequence ID" value="QHW16961.1"/>
    <property type="molecule type" value="Genomic_DNA"/>
</dbReference>
<dbReference type="EMBL" id="MN931744">
    <property type="protein sequence ID" value="QHW17143.1"/>
    <property type="molecule type" value="Genomic_DNA"/>
</dbReference>
<proteinExistence type="predicted"/>
<dbReference type="Proteomes" id="UP000630645">
    <property type="component" value="Segment"/>
</dbReference>
<evidence type="ECO:0000313" key="4">
    <source>
        <dbReference type="EMBL" id="QHW17845.1"/>
    </source>
</evidence>
<dbReference type="Proteomes" id="UP000602142">
    <property type="component" value="Segment"/>
</dbReference>
<dbReference type="EMBL" id="MN931742">
    <property type="protein sequence ID" value="QHW16779.1"/>
    <property type="molecule type" value="Genomic_DNA"/>
</dbReference>
<gene>
    <name evidence="2" type="primary">MC042.1R</name>
</gene>
<protein>
    <submittedName>
        <fullName evidence="2">MC042.1R</fullName>
    </submittedName>
</protein>
<dbReference type="Proteomes" id="UP000613226">
    <property type="component" value="Segment"/>
</dbReference>
<evidence type="ECO:0000313" key="2">
    <source>
        <dbReference type="EMBL" id="QHW16961.1"/>
    </source>
</evidence>
<accession>A0A858A2D6</accession>
<evidence type="ECO:0000313" key="1">
    <source>
        <dbReference type="EMBL" id="QHW16779.1"/>
    </source>
</evidence>
<sequence>MFCIALIKTSLKFHFWRAALLAGILGSACRRPLPAESRRAQHRLFAVRRFVRSAKVRARVVDRLLVAVAFAKNLAGSCH</sequence>
<dbReference type="EMBL" id="MN931749">
    <property type="protein sequence ID" value="QHW18024.1"/>
    <property type="molecule type" value="Genomic_DNA"/>
</dbReference>
<dbReference type="EMBL" id="MN931748">
    <property type="protein sequence ID" value="QHW17845.1"/>
    <property type="molecule type" value="Genomic_DNA"/>
</dbReference>
<dbReference type="Proteomes" id="UP000619037">
    <property type="component" value="Segment"/>
</dbReference>
<evidence type="ECO:0000313" key="6">
    <source>
        <dbReference type="Proteomes" id="UP000610093"/>
    </source>
</evidence>
<dbReference type="Proteomes" id="UP000610093">
    <property type="component" value="Segment"/>
</dbReference>
<reference evidence="2" key="1">
    <citation type="submission" date="2020-01" db="EMBL/GenBank/DDBJ databases">
        <title>Global genomic diversity of Molluscum contagiosum virus.</title>
        <authorList>
            <person name="Zorec T.M."/>
            <person name="Skubic L."/>
            <person name="Hosnjak L."/>
            <person name="Trcko K."/>
            <person name="Poljak M."/>
        </authorList>
    </citation>
    <scope>NUCLEOTIDE SEQUENCE</scope>
    <source>
        <strain evidence="1">MCV1_P02S01A</strain>
        <strain evidence="2">MCV1_P02S01B</strain>
        <strain evidence="3">MCV1_P02S02A</strain>
        <strain evidence="4">MCV1_P05S01A</strain>
        <strain evidence="5">MCV1_P05S02A</strain>
    </source>
</reference>
<organism evidence="2 6">
    <name type="scientific">Molluscum contagiosum virus</name>
    <dbReference type="NCBI Taxonomy" id="10279"/>
    <lineage>
        <taxon>Viruses</taxon>
        <taxon>Varidnaviria</taxon>
        <taxon>Bamfordvirae</taxon>
        <taxon>Nucleocytoviricota</taxon>
        <taxon>Pokkesviricetes</taxon>
        <taxon>Chitovirales</taxon>
        <taxon>Poxviridae</taxon>
        <taxon>Chordopoxvirinae</taxon>
        <taxon>Molluscipoxvirus</taxon>
        <taxon>Molluscipoxvirus molluscum</taxon>
    </lineage>
</organism>
<evidence type="ECO:0000313" key="5">
    <source>
        <dbReference type="EMBL" id="QHW18024.1"/>
    </source>
</evidence>
<evidence type="ECO:0000313" key="3">
    <source>
        <dbReference type="EMBL" id="QHW17143.1"/>
    </source>
</evidence>